<comment type="caution">
    <text evidence="1">The sequence shown here is derived from an EMBL/GenBank/DDBJ whole genome shotgun (WGS) entry which is preliminary data.</text>
</comment>
<reference evidence="1 2" key="1">
    <citation type="submission" date="2023-01" db="EMBL/GenBank/DDBJ databases">
        <title>Analysis of 21 Apiospora genomes using comparative genomics revels a genus with tremendous synthesis potential of carbohydrate active enzymes and secondary metabolites.</title>
        <authorList>
            <person name="Sorensen T."/>
        </authorList>
    </citation>
    <scope>NUCLEOTIDE SEQUENCE [LARGE SCALE GENOMIC DNA]</scope>
    <source>
        <strain evidence="1 2">CBS 117206</strain>
    </source>
</reference>
<gene>
    <name evidence="1" type="ORF">PG999_008628</name>
</gene>
<keyword evidence="2" id="KW-1185">Reference proteome</keyword>
<dbReference type="InterPro" id="IPR053204">
    <property type="entry name" value="Oxopyrrolidines_Biosynth-assoc"/>
</dbReference>
<dbReference type="Pfam" id="PF12311">
    <property type="entry name" value="DUF3632"/>
    <property type="match status" value="1"/>
</dbReference>
<protein>
    <submittedName>
        <fullName evidence="1">Uncharacterized protein</fullName>
    </submittedName>
</protein>
<sequence length="328" mass="37108">MPSPSALDQWAIEQTNVAAEYFDDPGCMYDWQIELFTRESKQTIPIVQRLLSGEIDASTAASEANRLCEARLRRDERKETPQGLWLVLCMAIEHFADDSGDETSSTRAKLAALIVELSKIELRDDSGDIILSHEGKKEFWSELPGWVLSFCDLLTGLPDRGSLLDETGFMVGWQRRFQGGNLFQAHWLAHVGPVAGPPLAYRYAIAQGLEYMREALETKPEESPLGRRHSERYTAGVLPWIWEAGVKVLELCRAEHRRDGSKVFSRTHSCEGFTGYTFTGDDGYHMERWGVWKGAYRRVAATQGIRPEVAERAAATAEEMDRLDLEYE</sequence>
<accession>A0AAW0QNT2</accession>
<dbReference type="PANTHER" id="PTHR38797">
    <property type="entry name" value="NUCLEAR PORE COMPLEX PROTEIN NUP85-RELATED"/>
    <property type="match status" value="1"/>
</dbReference>
<name>A0AAW0QNT2_9PEZI</name>
<dbReference type="Proteomes" id="UP001392437">
    <property type="component" value="Unassembled WGS sequence"/>
</dbReference>
<dbReference type="AlphaFoldDB" id="A0AAW0QNT2"/>
<evidence type="ECO:0000313" key="2">
    <source>
        <dbReference type="Proteomes" id="UP001392437"/>
    </source>
</evidence>
<dbReference type="EMBL" id="JAQQWP010000008">
    <property type="protein sequence ID" value="KAK8105269.1"/>
    <property type="molecule type" value="Genomic_DNA"/>
</dbReference>
<evidence type="ECO:0000313" key="1">
    <source>
        <dbReference type="EMBL" id="KAK8105269.1"/>
    </source>
</evidence>
<dbReference type="InterPro" id="IPR022085">
    <property type="entry name" value="OpdG"/>
</dbReference>
<dbReference type="PANTHER" id="PTHR38797:SF4">
    <property type="entry name" value="NUCLEAR PORE COMPLEX PROTEIN NUP85"/>
    <property type="match status" value="1"/>
</dbReference>
<organism evidence="1 2">
    <name type="scientific">Apiospora kogelbergensis</name>
    <dbReference type="NCBI Taxonomy" id="1337665"/>
    <lineage>
        <taxon>Eukaryota</taxon>
        <taxon>Fungi</taxon>
        <taxon>Dikarya</taxon>
        <taxon>Ascomycota</taxon>
        <taxon>Pezizomycotina</taxon>
        <taxon>Sordariomycetes</taxon>
        <taxon>Xylariomycetidae</taxon>
        <taxon>Amphisphaeriales</taxon>
        <taxon>Apiosporaceae</taxon>
        <taxon>Apiospora</taxon>
    </lineage>
</organism>
<proteinExistence type="predicted"/>